<proteinExistence type="predicted"/>
<dbReference type="Gene3D" id="3.40.50.2000">
    <property type="entry name" value="Glycogen Phosphorylase B"/>
    <property type="match status" value="2"/>
</dbReference>
<dbReference type="Pfam" id="PF01075">
    <property type="entry name" value="Glyco_transf_9"/>
    <property type="match status" value="1"/>
</dbReference>
<organism evidence="3 4">
    <name type="scientific">Paenarthrobacter aurescens</name>
    <name type="common">Arthrobacter aurescens</name>
    <dbReference type="NCBI Taxonomy" id="43663"/>
    <lineage>
        <taxon>Bacteria</taxon>
        <taxon>Bacillati</taxon>
        <taxon>Actinomycetota</taxon>
        <taxon>Actinomycetes</taxon>
        <taxon>Micrococcales</taxon>
        <taxon>Micrococcaceae</taxon>
        <taxon>Paenarthrobacter</taxon>
    </lineage>
</organism>
<keyword evidence="2" id="KW-0808">Transferase</keyword>
<keyword evidence="4" id="KW-1185">Reference proteome</keyword>
<name>A0A4Y3NDL8_PAEAU</name>
<dbReference type="GO" id="GO:0008713">
    <property type="term" value="F:ADP-heptose-lipopolysaccharide heptosyltransferase activity"/>
    <property type="evidence" value="ECO:0007669"/>
    <property type="project" value="TreeGrafter"/>
</dbReference>
<dbReference type="RefSeq" id="WP_170224882.1">
    <property type="nucleotide sequence ID" value="NZ_BAAAWK010000001.1"/>
</dbReference>
<dbReference type="Proteomes" id="UP000317715">
    <property type="component" value="Unassembled WGS sequence"/>
</dbReference>
<reference evidence="3 4" key="1">
    <citation type="submission" date="2019-06" db="EMBL/GenBank/DDBJ databases">
        <title>Whole genome shotgun sequence of Paenarthrobacter aurescens NBRC 12136.</title>
        <authorList>
            <person name="Hosoyama A."/>
            <person name="Uohara A."/>
            <person name="Ohji S."/>
            <person name="Ichikawa N."/>
        </authorList>
    </citation>
    <scope>NUCLEOTIDE SEQUENCE [LARGE SCALE GENOMIC DNA]</scope>
    <source>
        <strain evidence="3 4">NBRC 12136</strain>
    </source>
</reference>
<keyword evidence="1" id="KW-0328">Glycosyltransferase</keyword>
<dbReference type="GeneID" id="97299139"/>
<evidence type="ECO:0000313" key="3">
    <source>
        <dbReference type="EMBL" id="GEB18525.1"/>
    </source>
</evidence>
<evidence type="ECO:0000313" key="4">
    <source>
        <dbReference type="Proteomes" id="UP000317715"/>
    </source>
</evidence>
<sequence length="391" mass="41713">MEKPLTTPSPGVGPVLEKFSNVASIAVLRGGGLGDLIYTYPALFALKNAYPSASITLLGTPIHAAVVAATQGPVDAVEMLPVARGVHDGPRNGERFEDDAEDVAAQEAFFEAMRAREFDVAFQMHGGGRFSNPFLLRLGARHTVGTRTKDAEPLERNLDYIYYQNEPDRWLEVAGLAGAPSIISPLLLPRPEHQQNIAGLRDPQRSSLVVVHPGATDPRRRWPASYFAEAAAGLAREGAQVLVVGDRSEKALAQEVAEVAARHLPGAEHHAVRSVAGELEIGDLAALLADATVMLASDSGPRHLAQALGTPTVGIFWVGNVFNAGPRGRSMHRVHMSWVTQCPRCGADITQVGWTAPHCGHDDTVVSGIAVADVVQDVLDLTATSLLLRGR</sequence>
<dbReference type="AlphaFoldDB" id="A0A4Y3NDL8"/>
<evidence type="ECO:0000256" key="2">
    <source>
        <dbReference type="ARBA" id="ARBA00022679"/>
    </source>
</evidence>
<dbReference type="SUPFAM" id="SSF53756">
    <property type="entry name" value="UDP-Glycosyltransferase/glycogen phosphorylase"/>
    <property type="match status" value="1"/>
</dbReference>
<dbReference type="InterPro" id="IPR051199">
    <property type="entry name" value="LPS_LOS_Heptosyltrfase"/>
</dbReference>
<dbReference type="EMBL" id="BJMD01000007">
    <property type="protein sequence ID" value="GEB18525.1"/>
    <property type="molecule type" value="Genomic_DNA"/>
</dbReference>
<dbReference type="InterPro" id="IPR002201">
    <property type="entry name" value="Glyco_trans_9"/>
</dbReference>
<dbReference type="PANTHER" id="PTHR30160">
    <property type="entry name" value="TETRAACYLDISACCHARIDE 4'-KINASE-RELATED"/>
    <property type="match status" value="1"/>
</dbReference>
<protein>
    <submittedName>
        <fullName evidence="3">Uncharacterized protein</fullName>
    </submittedName>
</protein>
<evidence type="ECO:0000256" key="1">
    <source>
        <dbReference type="ARBA" id="ARBA00022676"/>
    </source>
</evidence>
<gene>
    <name evidence="3" type="ORF">AAU01_12800</name>
</gene>
<accession>A0A4Y3NDL8</accession>
<dbReference type="GO" id="GO:0009244">
    <property type="term" value="P:lipopolysaccharide core region biosynthetic process"/>
    <property type="evidence" value="ECO:0007669"/>
    <property type="project" value="TreeGrafter"/>
</dbReference>
<dbReference type="PANTHER" id="PTHR30160:SF1">
    <property type="entry name" value="LIPOPOLYSACCHARIDE 1,2-N-ACETYLGLUCOSAMINETRANSFERASE-RELATED"/>
    <property type="match status" value="1"/>
</dbReference>
<dbReference type="GO" id="GO:0005829">
    <property type="term" value="C:cytosol"/>
    <property type="evidence" value="ECO:0007669"/>
    <property type="project" value="TreeGrafter"/>
</dbReference>
<dbReference type="CDD" id="cd03789">
    <property type="entry name" value="GT9_LPS_heptosyltransferase"/>
    <property type="match status" value="1"/>
</dbReference>
<comment type="caution">
    <text evidence="3">The sequence shown here is derived from an EMBL/GenBank/DDBJ whole genome shotgun (WGS) entry which is preliminary data.</text>
</comment>